<dbReference type="Proteomes" id="UP000799440">
    <property type="component" value="Unassembled WGS sequence"/>
</dbReference>
<dbReference type="Gene3D" id="3.30.70.1660">
    <property type="match status" value="1"/>
</dbReference>
<dbReference type="GO" id="GO:0003747">
    <property type="term" value="F:translation release factor activity"/>
    <property type="evidence" value="ECO:0007669"/>
    <property type="project" value="InterPro"/>
</dbReference>
<dbReference type="EMBL" id="MU006591">
    <property type="protein sequence ID" value="KAF2744135.1"/>
    <property type="molecule type" value="Genomic_DNA"/>
</dbReference>
<dbReference type="InterPro" id="IPR000352">
    <property type="entry name" value="Pep_chain_release_fac_I"/>
</dbReference>
<keyword evidence="2" id="KW-0488">Methylation</keyword>
<evidence type="ECO:0000256" key="3">
    <source>
        <dbReference type="ARBA" id="ARBA00022917"/>
    </source>
</evidence>
<sequence>MSTLPWVCRNCLSRITRPTFRRLVRYQSTGTIVASRESIPSGLLARARQIAVEHKELTDKLANDFDPRAARKVGEYGPIVDALKAWDNANKSVAELTGLIHDPETDAELRELAADDLSATRESLVDASQSLTTSLVPVHPFAHLPCLIEIRPGVGGSEAAIFAGDLLRMYQAFCNRHGIRATLLKYENVNGTQEAGLPLSEAILEVGNEGAYGMFRCEAGVHRVQRVPATETKGRVHTSAVSVLVLPSIGENSLGEEDINDPESDYYIDPKEVKLEVMRARGAGGQHVNTTESAVRLTHTPTNTVVSMQDFRSQPKNKEKAWQLLRSRVAQLRREKREEELTALRRSVVGVAKTGRGDKVRTYNWGQQRVTDHRSGTTVHDLDDVMGGGQTLEKVMDSVRTWLMEQDVQALIAEQTTEKK</sequence>
<dbReference type="PROSITE" id="PS00745">
    <property type="entry name" value="RF_PROK_I"/>
    <property type="match status" value="1"/>
</dbReference>
<dbReference type="Gene3D" id="6.10.140.1950">
    <property type="match status" value="1"/>
</dbReference>
<dbReference type="InterPro" id="IPR050057">
    <property type="entry name" value="Prokaryotic/Mito_RF"/>
</dbReference>
<organism evidence="5 6">
    <name type="scientific">Sporormia fimetaria CBS 119925</name>
    <dbReference type="NCBI Taxonomy" id="1340428"/>
    <lineage>
        <taxon>Eukaryota</taxon>
        <taxon>Fungi</taxon>
        <taxon>Dikarya</taxon>
        <taxon>Ascomycota</taxon>
        <taxon>Pezizomycotina</taxon>
        <taxon>Dothideomycetes</taxon>
        <taxon>Pleosporomycetidae</taxon>
        <taxon>Pleosporales</taxon>
        <taxon>Sporormiaceae</taxon>
        <taxon>Sporormia</taxon>
    </lineage>
</organism>
<proteinExistence type="inferred from homology"/>
<gene>
    <name evidence="5" type="ORF">M011DRAFT_409314</name>
</gene>
<dbReference type="InterPro" id="IPR045853">
    <property type="entry name" value="Pep_chain_release_fac_I_sf"/>
</dbReference>
<accession>A0A6A6V115</accession>
<keyword evidence="3" id="KW-0648">Protein biosynthesis</keyword>
<dbReference type="InterPro" id="IPR005139">
    <property type="entry name" value="PCRF"/>
</dbReference>
<evidence type="ECO:0000256" key="1">
    <source>
        <dbReference type="ARBA" id="ARBA00010835"/>
    </source>
</evidence>
<reference evidence="5" key="1">
    <citation type="journal article" date="2020" name="Stud. Mycol.">
        <title>101 Dothideomycetes genomes: a test case for predicting lifestyles and emergence of pathogens.</title>
        <authorList>
            <person name="Haridas S."/>
            <person name="Albert R."/>
            <person name="Binder M."/>
            <person name="Bloem J."/>
            <person name="Labutti K."/>
            <person name="Salamov A."/>
            <person name="Andreopoulos B."/>
            <person name="Baker S."/>
            <person name="Barry K."/>
            <person name="Bills G."/>
            <person name="Bluhm B."/>
            <person name="Cannon C."/>
            <person name="Castanera R."/>
            <person name="Culley D."/>
            <person name="Daum C."/>
            <person name="Ezra D."/>
            <person name="Gonzalez J."/>
            <person name="Henrissat B."/>
            <person name="Kuo A."/>
            <person name="Liang C."/>
            <person name="Lipzen A."/>
            <person name="Lutzoni F."/>
            <person name="Magnuson J."/>
            <person name="Mondo S."/>
            <person name="Nolan M."/>
            <person name="Ohm R."/>
            <person name="Pangilinan J."/>
            <person name="Park H.-J."/>
            <person name="Ramirez L."/>
            <person name="Alfaro M."/>
            <person name="Sun H."/>
            <person name="Tritt A."/>
            <person name="Yoshinaga Y."/>
            <person name="Zwiers L.-H."/>
            <person name="Turgeon B."/>
            <person name="Goodwin S."/>
            <person name="Spatafora J."/>
            <person name="Crous P."/>
            <person name="Grigoriev I."/>
        </authorList>
    </citation>
    <scope>NUCLEOTIDE SEQUENCE</scope>
    <source>
        <strain evidence="5">CBS 119925</strain>
    </source>
</reference>
<dbReference type="SMART" id="SM00937">
    <property type="entry name" value="PCRF"/>
    <property type="match status" value="1"/>
</dbReference>
<dbReference type="PANTHER" id="PTHR43804">
    <property type="entry name" value="LD18447P"/>
    <property type="match status" value="1"/>
</dbReference>
<comment type="similarity">
    <text evidence="1">Belongs to the prokaryotic/mitochondrial release factor family.</text>
</comment>
<dbReference type="GO" id="GO:0032543">
    <property type="term" value="P:mitochondrial translation"/>
    <property type="evidence" value="ECO:0007669"/>
    <property type="project" value="UniProtKB-ARBA"/>
</dbReference>
<keyword evidence="6" id="KW-1185">Reference proteome</keyword>
<dbReference type="AlphaFoldDB" id="A0A6A6V115"/>
<dbReference type="FunFam" id="3.30.160.20:FF:000070">
    <property type="entry name" value="Related to MRF1-peptide chain release factor, mitochondrial"/>
    <property type="match status" value="1"/>
</dbReference>
<dbReference type="SUPFAM" id="SSF75620">
    <property type="entry name" value="Release factor"/>
    <property type="match status" value="1"/>
</dbReference>
<dbReference type="Pfam" id="PF00472">
    <property type="entry name" value="RF-1"/>
    <property type="match status" value="1"/>
</dbReference>
<dbReference type="Pfam" id="PF03462">
    <property type="entry name" value="PCRF"/>
    <property type="match status" value="1"/>
</dbReference>
<dbReference type="Gene3D" id="3.30.160.20">
    <property type="match status" value="1"/>
</dbReference>
<evidence type="ECO:0000313" key="5">
    <source>
        <dbReference type="EMBL" id="KAF2744135.1"/>
    </source>
</evidence>
<evidence type="ECO:0000259" key="4">
    <source>
        <dbReference type="PROSITE" id="PS00745"/>
    </source>
</evidence>
<protein>
    <submittedName>
        <fullName evidence="5">Release factor</fullName>
    </submittedName>
</protein>
<dbReference type="OrthoDB" id="2019491at2759"/>
<feature type="domain" description="Prokaryotic-type class I peptide chain release factors" evidence="4">
    <location>
        <begin position="279"/>
        <end position="295"/>
    </location>
</feature>
<name>A0A6A6V115_9PLEO</name>
<evidence type="ECO:0000313" key="6">
    <source>
        <dbReference type="Proteomes" id="UP000799440"/>
    </source>
</evidence>
<dbReference type="PANTHER" id="PTHR43804:SF7">
    <property type="entry name" value="LD18447P"/>
    <property type="match status" value="1"/>
</dbReference>
<dbReference type="GO" id="GO:0005739">
    <property type="term" value="C:mitochondrion"/>
    <property type="evidence" value="ECO:0007669"/>
    <property type="project" value="UniProtKB-ARBA"/>
</dbReference>
<evidence type="ECO:0000256" key="2">
    <source>
        <dbReference type="ARBA" id="ARBA00022481"/>
    </source>
</evidence>